<dbReference type="EMBL" id="AZHW01000075">
    <property type="protein sequence ID" value="ETX03133.1"/>
    <property type="molecule type" value="Genomic_DNA"/>
</dbReference>
<dbReference type="Proteomes" id="UP000019141">
    <property type="component" value="Unassembled WGS sequence"/>
</dbReference>
<dbReference type="HOGENOM" id="CLU_1999730_0_0_7"/>
<evidence type="ECO:0000313" key="1">
    <source>
        <dbReference type="EMBL" id="ETX03133.1"/>
    </source>
</evidence>
<evidence type="ECO:0000313" key="2">
    <source>
        <dbReference type="Proteomes" id="UP000019141"/>
    </source>
</evidence>
<name>W4LYZ9_ENTF1</name>
<accession>W4LYZ9</accession>
<gene>
    <name evidence="1" type="ORF">ETSY1_01180</name>
</gene>
<protein>
    <submittedName>
        <fullName evidence="1">Uncharacterized protein</fullName>
    </submittedName>
</protein>
<proteinExistence type="predicted"/>
<sequence>MSVAVFPSGMPCTSPLGLCSLNIIVGDLQGVAEVTATAASDTPEAQFITSQSLFILDDGSTLESRDISAINLINNESVANLSITGGTGAWENATGRLMVRGIVDFAAGTSSGKLRGRICTPNDD</sequence>
<keyword evidence="2" id="KW-1185">Reference proteome</keyword>
<reference evidence="1 2" key="1">
    <citation type="journal article" date="2014" name="Nature">
        <title>An environmental bacterial taxon with a large and distinct metabolic repertoire.</title>
        <authorList>
            <person name="Wilson M.C."/>
            <person name="Mori T."/>
            <person name="Ruckert C."/>
            <person name="Uria A.R."/>
            <person name="Helf M.J."/>
            <person name="Takada K."/>
            <person name="Gernert C."/>
            <person name="Steffens U.A."/>
            <person name="Heycke N."/>
            <person name="Schmitt S."/>
            <person name="Rinke C."/>
            <person name="Helfrich E.J."/>
            <person name="Brachmann A.O."/>
            <person name="Gurgui C."/>
            <person name="Wakimoto T."/>
            <person name="Kracht M."/>
            <person name="Crusemann M."/>
            <person name="Hentschel U."/>
            <person name="Abe I."/>
            <person name="Matsunaga S."/>
            <person name="Kalinowski J."/>
            <person name="Takeyama H."/>
            <person name="Piel J."/>
        </authorList>
    </citation>
    <scope>NUCLEOTIDE SEQUENCE [LARGE SCALE GENOMIC DNA]</scope>
    <source>
        <strain evidence="2">TSY1</strain>
    </source>
</reference>
<organism evidence="1 2">
    <name type="scientific">Entotheonella factor</name>
    <dbReference type="NCBI Taxonomy" id="1429438"/>
    <lineage>
        <taxon>Bacteria</taxon>
        <taxon>Pseudomonadati</taxon>
        <taxon>Nitrospinota/Tectimicrobiota group</taxon>
        <taxon>Candidatus Tectimicrobiota</taxon>
        <taxon>Candidatus Entotheonellia</taxon>
        <taxon>Candidatus Entotheonellales</taxon>
        <taxon>Candidatus Entotheonellaceae</taxon>
        <taxon>Candidatus Entotheonella</taxon>
    </lineage>
</organism>
<comment type="caution">
    <text evidence="1">The sequence shown here is derived from an EMBL/GenBank/DDBJ whole genome shotgun (WGS) entry which is preliminary data.</text>
</comment>
<dbReference type="AlphaFoldDB" id="W4LYZ9"/>